<dbReference type="GO" id="GO:0046677">
    <property type="term" value="P:response to antibiotic"/>
    <property type="evidence" value="ECO:0007669"/>
    <property type="project" value="UniProtKB-UniRule"/>
</dbReference>
<keyword evidence="5 17" id="KW-1003">Cell membrane</keyword>
<keyword evidence="8 17" id="KW-0133">Cell shape</keyword>
<dbReference type="HAMAP" id="MF_01006">
    <property type="entry name" value="Undec_diphosphatase"/>
    <property type="match status" value="1"/>
</dbReference>
<feature type="transmembrane region" description="Helical" evidence="17">
    <location>
        <begin position="48"/>
        <end position="66"/>
    </location>
</feature>
<comment type="similarity">
    <text evidence="2 17">Belongs to the UppP family.</text>
</comment>
<evidence type="ECO:0000256" key="15">
    <source>
        <dbReference type="ARBA" id="ARBA00032932"/>
    </source>
</evidence>
<evidence type="ECO:0000256" key="14">
    <source>
        <dbReference type="ARBA" id="ARBA00032707"/>
    </source>
</evidence>
<accession>A0A7X6N0V7</accession>
<evidence type="ECO:0000256" key="10">
    <source>
        <dbReference type="ARBA" id="ARBA00022989"/>
    </source>
</evidence>
<keyword evidence="9 17" id="KW-0573">Peptidoglycan synthesis</keyword>
<dbReference type="EMBL" id="JAAXPR010000019">
    <property type="protein sequence ID" value="NKZ20996.1"/>
    <property type="molecule type" value="Genomic_DNA"/>
</dbReference>
<feature type="transmembrane region" description="Helical" evidence="17">
    <location>
        <begin position="258"/>
        <end position="277"/>
    </location>
</feature>
<protein>
    <recommendedName>
        <fullName evidence="4 17">Undecaprenyl-diphosphatase</fullName>
        <ecNumber evidence="3 17">3.6.1.27</ecNumber>
    </recommendedName>
    <alternativeName>
        <fullName evidence="15 17">Bacitracin resistance protein</fullName>
    </alternativeName>
    <alternativeName>
        <fullName evidence="14 17">Undecaprenyl pyrophosphate phosphatase</fullName>
    </alternativeName>
</protein>
<keyword evidence="19" id="KW-1185">Reference proteome</keyword>
<sequence length="278" mass="31171">MLLELIKAILYGIIEGITEWLPISSTGHLILLEEWVKFRSATPEFTEMFNVVIQLGAILAVMVIRFDQLNPFKRSKTAVQVRLTWQLWAKVLIACLPALVIGLPLDDWLDTHFHNIPVVATTLILYGLVFIWIERYRKTEPQVISLSKMSYQTALMIGFFQVLALIPGTSRSGATIIGGILMGTSRSVATEFTFYLGIPVMFGASLLKVLKFFLSGTVLTVSQLTVLLVAMLVAFGVSVVAIRFLTDYVKRHDFTLFGKYRIALGVFLLVYSSIKLIF</sequence>
<dbReference type="AlphaFoldDB" id="A0A7X6N0V7"/>
<evidence type="ECO:0000256" key="1">
    <source>
        <dbReference type="ARBA" id="ARBA00004651"/>
    </source>
</evidence>
<evidence type="ECO:0000313" key="18">
    <source>
        <dbReference type="EMBL" id="NKZ20996.1"/>
    </source>
</evidence>
<comment type="function">
    <text evidence="17">Catalyzes the dephosphorylation of undecaprenyl diphosphate (UPP). Confers resistance to bacitracin.</text>
</comment>
<keyword evidence="12 17" id="KW-0046">Antibiotic resistance</keyword>
<feature type="transmembrane region" description="Helical" evidence="17">
    <location>
        <begin position="87"/>
        <end position="105"/>
    </location>
</feature>
<proteinExistence type="inferred from homology"/>
<evidence type="ECO:0000256" key="11">
    <source>
        <dbReference type="ARBA" id="ARBA00023136"/>
    </source>
</evidence>
<dbReference type="Proteomes" id="UP000522720">
    <property type="component" value="Unassembled WGS sequence"/>
</dbReference>
<keyword evidence="13 17" id="KW-0961">Cell wall biogenesis/degradation</keyword>
<dbReference type="NCBIfam" id="NF001390">
    <property type="entry name" value="PRK00281.1-4"/>
    <property type="match status" value="1"/>
</dbReference>
<keyword evidence="10 17" id="KW-1133">Transmembrane helix</keyword>
<comment type="caution">
    <text evidence="18">The sequence shown here is derived from an EMBL/GenBank/DDBJ whole genome shotgun (WGS) entry which is preliminary data.</text>
</comment>
<dbReference type="EC" id="3.6.1.27" evidence="3 17"/>
<name>A0A7X6N0V7_9STRE</name>
<keyword evidence="11 17" id="KW-0472">Membrane</keyword>
<feature type="transmembrane region" description="Helical" evidence="17">
    <location>
        <begin position="226"/>
        <end position="246"/>
    </location>
</feature>
<dbReference type="RefSeq" id="WP_168549737.1">
    <property type="nucleotide sequence ID" value="NZ_JAAXPR010000019.1"/>
</dbReference>
<keyword evidence="7 17" id="KW-0378">Hydrolase</keyword>
<comment type="miscellaneous">
    <text evidence="17">Bacitracin is thought to be involved in the inhibition of peptidoglycan synthesis by sequestering undecaprenyl diphosphate, thereby reducing the pool of lipid carrier available.</text>
</comment>
<dbReference type="GO" id="GO:0050380">
    <property type="term" value="F:undecaprenyl-diphosphatase activity"/>
    <property type="evidence" value="ECO:0007669"/>
    <property type="project" value="UniProtKB-UniRule"/>
</dbReference>
<dbReference type="GO" id="GO:0005886">
    <property type="term" value="C:plasma membrane"/>
    <property type="evidence" value="ECO:0007669"/>
    <property type="project" value="UniProtKB-SubCell"/>
</dbReference>
<keyword evidence="6 17" id="KW-0812">Transmembrane</keyword>
<evidence type="ECO:0000256" key="5">
    <source>
        <dbReference type="ARBA" id="ARBA00022475"/>
    </source>
</evidence>
<evidence type="ECO:0000256" key="17">
    <source>
        <dbReference type="HAMAP-Rule" id="MF_01006"/>
    </source>
</evidence>
<feature type="transmembrane region" description="Helical" evidence="17">
    <location>
        <begin position="194"/>
        <end position="214"/>
    </location>
</feature>
<evidence type="ECO:0000256" key="16">
    <source>
        <dbReference type="ARBA" id="ARBA00047594"/>
    </source>
</evidence>
<feature type="transmembrane region" description="Helical" evidence="17">
    <location>
        <begin position="154"/>
        <end position="182"/>
    </location>
</feature>
<gene>
    <name evidence="17" type="primary">uppP</name>
    <name evidence="18" type="ORF">HF992_09175</name>
</gene>
<evidence type="ECO:0000256" key="3">
    <source>
        <dbReference type="ARBA" id="ARBA00012374"/>
    </source>
</evidence>
<evidence type="ECO:0000256" key="8">
    <source>
        <dbReference type="ARBA" id="ARBA00022960"/>
    </source>
</evidence>
<dbReference type="GO" id="GO:0008360">
    <property type="term" value="P:regulation of cell shape"/>
    <property type="evidence" value="ECO:0007669"/>
    <property type="project" value="UniProtKB-KW"/>
</dbReference>
<comment type="catalytic activity">
    <reaction evidence="16 17">
        <text>di-trans,octa-cis-undecaprenyl diphosphate + H2O = di-trans,octa-cis-undecaprenyl phosphate + phosphate + H(+)</text>
        <dbReference type="Rhea" id="RHEA:28094"/>
        <dbReference type="ChEBI" id="CHEBI:15377"/>
        <dbReference type="ChEBI" id="CHEBI:15378"/>
        <dbReference type="ChEBI" id="CHEBI:43474"/>
        <dbReference type="ChEBI" id="CHEBI:58405"/>
        <dbReference type="ChEBI" id="CHEBI:60392"/>
        <dbReference type="EC" id="3.6.1.27"/>
    </reaction>
</comment>
<dbReference type="GO" id="GO:0071555">
    <property type="term" value="P:cell wall organization"/>
    <property type="evidence" value="ECO:0007669"/>
    <property type="project" value="UniProtKB-KW"/>
</dbReference>
<dbReference type="GO" id="GO:0009252">
    <property type="term" value="P:peptidoglycan biosynthetic process"/>
    <property type="evidence" value="ECO:0007669"/>
    <property type="project" value="UniProtKB-KW"/>
</dbReference>
<evidence type="ECO:0000256" key="2">
    <source>
        <dbReference type="ARBA" id="ARBA00010621"/>
    </source>
</evidence>
<organism evidence="18 19">
    <name type="scientific">Streptococcus ovuberis</name>
    <dbReference type="NCBI Taxonomy" id="1936207"/>
    <lineage>
        <taxon>Bacteria</taxon>
        <taxon>Bacillati</taxon>
        <taxon>Bacillota</taxon>
        <taxon>Bacilli</taxon>
        <taxon>Lactobacillales</taxon>
        <taxon>Streptococcaceae</taxon>
        <taxon>Streptococcus</taxon>
    </lineage>
</organism>
<feature type="transmembrane region" description="Helical" evidence="17">
    <location>
        <begin position="111"/>
        <end position="133"/>
    </location>
</feature>
<evidence type="ECO:0000256" key="6">
    <source>
        <dbReference type="ARBA" id="ARBA00022692"/>
    </source>
</evidence>
<dbReference type="Pfam" id="PF02673">
    <property type="entry name" value="BacA"/>
    <property type="match status" value="1"/>
</dbReference>
<dbReference type="InterPro" id="IPR003824">
    <property type="entry name" value="UppP"/>
</dbReference>
<evidence type="ECO:0000256" key="7">
    <source>
        <dbReference type="ARBA" id="ARBA00022801"/>
    </source>
</evidence>
<evidence type="ECO:0000256" key="12">
    <source>
        <dbReference type="ARBA" id="ARBA00023251"/>
    </source>
</evidence>
<dbReference type="NCBIfam" id="NF001391">
    <property type="entry name" value="PRK00281.1-5"/>
    <property type="match status" value="1"/>
</dbReference>
<evidence type="ECO:0000256" key="13">
    <source>
        <dbReference type="ARBA" id="ARBA00023316"/>
    </source>
</evidence>
<dbReference type="PANTHER" id="PTHR30622">
    <property type="entry name" value="UNDECAPRENYL-DIPHOSPHATASE"/>
    <property type="match status" value="1"/>
</dbReference>
<evidence type="ECO:0000256" key="9">
    <source>
        <dbReference type="ARBA" id="ARBA00022984"/>
    </source>
</evidence>
<reference evidence="18 19" key="1">
    <citation type="submission" date="2020-04" db="EMBL/GenBank/DDBJ databases">
        <title>MicrobeNet Type strains.</title>
        <authorList>
            <person name="Nicholson A.C."/>
        </authorList>
    </citation>
    <scope>NUCLEOTIDE SEQUENCE [LARGE SCALE GENOMIC DNA]</scope>
    <source>
        <strain evidence="18 19">CCUG 69612</strain>
    </source>
</reference>
<dbReference type="PANTHER" id="PTHR30622:SF3">
    <property type="entry name" value="UNDECAPRENYL-DIPHOSPHATASE"/>
    <property type="match status" value="1"/>
</dbReference>
<evidence type="ECO:0000313" key="19">
    <source>
        <dbReference type="Proteomes" id="UP000522720"/>
    </source>
</evidence>
<comment type="subcellular location">
    <subcellularLocation>
        <location evidence="1 17">Cell membrane</location>
        <topology evidence="1 17">Multi-pass membrane protein</topology>
    </subcellularLocation>
</comment>
<evidence type="ECO:0000256" key="4">
    <source>
        <dbReference type="ARBA" id="ARBA00021581"/>
    </source>
</evidence>